<gene>
    <name evidence="2" type="ORF">PXEA_LOCUS18744</name>
</gene>
<keyword evidence="3" id="KW-1185">Reference proteome</keyword>
<organism evidence="2 3">
    <name type="scientific">Protopolystoma xenopodis</name>
    <dbReference type="NCBI Taxonomy" id="117903"/>
    <lineage>
        <taxon>Eukaryota</taxon>
        <taxon>Metazoa</taxon>
        <taxon>Spiralia</taxon>
        <taxon>Lophotrochozoa</taxon>
        <taxon>Platyhelminthes</taxon>
        <taxon>Monogenea</taxon>
        <taxon>Polyopisthocotylea</taxon>
        <taxon>Polystomatidea</taxon>
        <taxon>Polystomatidae</taxon>
        <taxon>Protopolystoma</taxon>
    </lineage>
</organism>
<sequence length="147" mass="16426">MSRQYSLELLLQALVATSTFSTGLRSKRVLVALRPTYILLSTQNLLAAGPICAADSLRVEKWKQITNSVWTFQLCTRLAANRASCLSASLALISFLLVFDRTDRTTERPANRDSSQALTTGRLRSQKPDFRLPSRSGWRGDWPKSPP</sequence>
<feature type="compositionally biased region" description="Polar residues" evidence="1">
    <location>
        <begin position="112"/>
        <end position="123"/>
    </location>
</feature>
<proteinExistence type="predicted"/>
<accession>A0A448X1C0</accession>
<evidence type="ECO:0000313" key="3">
    <source>
        <dbReference type="Proteomes" id="UP000784294"/>
    </source>
</evidence>
<name>A0A448X1C0_9PLAT</name>
<reference evidence="2" key="1">
    <citation type="submission" date="2018-11" db="EMBL/GenBank/DDBJ databases">
        <authorList>
            <consortium name="Pathogen Informatics"/>
        </authorList>
    </citation>
    <scope>NUCLEOTIDE SEQUENCE</scope>
</reference>
<evidence type="ECO:0000256" key="1">
    <source>
        <dbReference type="SAM" id="MobiDB-lite"/>
    </source>
</evidence>
<feature type="region of interest" description="Disordered" evidence="1">
    <location>
        <begin position="105"/>
        <end position="147"/>
    </location>
</feature>
<dbReference type="EMBL" id="CAAALY010072903">
    <property type="protein sequence ID" value="VEL25304.1"/>
    <property type="molecule type" value="Genomic_DNA"/>
</dbReference>
<dbReference type="Proteomes" id="UP000784294">
    <property type="component" value="Unassembled WGS sequence"/>
</dbReference>
<protein>
    <submittedName>
        <fullName evidence="2">Uncharacterized protein</fullName>
    </submittedName>
</protein>
<comment type="caution">
    <text evidence="2">The sequence shown here is derived from an EMBL/GenBank/DDBJ whole genome shotgun (WGS) entry which is preliminary data.</text>
</comment>
<dbReference type="AlphaFoldDB" id="A0A448X1C0"/>
<evidence type="ECO:0000313" key="2">
    <source>
        <dbReference type="EMBL" id="VEL25304.1"/>
    </source>
</evidence>